<evidence type="ECO:0000256" key="1">
    <source>
        <dbReference type="SAM" id="MobiDB-lite"/>
    </source>
</evidence>
<name>A0ABR3F5D2_9AGAR</name>
<accession>A0ABR3F5D2</accession>
<feature type="compositionally biased region" description="Polar residues" evidence="1">
    <location>
        <begin position="45"/>
        <end position="62"/>
    </location>
</feature>
<dbReference type="Proteomes" id="UP001465976">
    <property type="component" value="Unassembled WGS sequence"/>
</dbReference>
<comment type="caution">
    <text evidence="2">The sequence shown here is derived from an EMBL/GenBank/DDBJ whole genome shotgun (WGS) entry which is preliminary data.</text>
</comment>
<feature type="region of interest" description="Disordered" evidence="1">
    <location>
        <begin position="17"/>
        <end position="64"/>
    </location>
</feature>
<evidence type="ECO:0000313" key="3">
    <source>
        <dbReference type="Proteomes" id="UP001465976"/>
    </source>
</evidence>
<keyword evidence="3" id="KW-1185">Reference proteome</keyword>
<organism evidence="2 3">
    <name type="scientific">Marasmius crinis-equi</name>
    <dbReference type="NCBI Taxonomy" id="585013"/>
    <lineage>
        <taxon>Eukaryota</taxon>
        <taxon>Fungi</taxon>
        <taxon>Dikarya</taxon>
        <taxon>Basidiomycota</taxon>
        <taxon>Agaricomycotina</taxon>
        <taxon>Agaricomycetes</taxon>
        <taxon>Agaricomycetidae</taxon>
        <taxon>Agaricales</taxon>
        <taxon>Marasmiineae</taxon>
        <taxon>Marasmiaceae</taxon>
        <taxon>Marasmius</taxon>
    </lineage>
</organism>
<gene>
    <name evidence="2" type="ORF">V5O48_011537</name>
</gene>
<dbReference type="EMBL" id="JBAHYK010000938">
    <property type="protein sequence ID" value="KAL0570423.1"/>
    <property type="molecule type" value="Genomic_DNA"/>
</dbReference>
<reference evidence="2 3" key="1">
    <citation type="submission" date="2024-02" db="EMBL/GenBank/DDBJ databases">
        <title>A draft genome for the cacao thread blight pathogen Marasmius crinis-equi.</title>
        <authorList>
            <person name="Cohen S.P."/>
            <person name="Baruah I.K."/>
            <person name="Amoako-Attah I."/>
            <person name="Bukari Y."/>
            <person name="Meinhardt L.W."/>
            <person name="Bailey B.A."/>
        </authorList>
    </citation>
    <scope>NUCLEOTIDE SEQUENCE [LARGE SCALE GENOMIC DNA]</scope>
    <source>
        <strain evidence="2 3">GH-76</strain>
    </source>
</reference>
<proteinExistence type="predicted"/>
<sequence length="110" mass="11977">MYTDPFSNGPVSYYDLLSPPQGLPTMASGEGRTLDPDLVQPGAENYSQLPEGSEIGSSSNDSGLAPQSYGHLNSLWSASGTNEFFTQENWNLFMASIDDVLTTAEEYRPF</sequence>
<protein>
    <submittedName>
        <fullName evidence="2">Uncharacterized protein</fullName>
    </submittedName>
</protein>
<evidence type="ECO:0000313" key="2">
    <source>
        <dbReference type="EMBL" id="KAL0570423.1"/>
    </source>
</evidence>